<comment type="subcellular location">
    <subcellularLocation>
        <location evidence="1">Cytoplasm</location>
        <location evidence="1">Cytoskeleton</location>
    </subcellularLocation>
</comment>
<keyword evidence="4" id="KW-0493">Microtubule</keyword>
<evidence type="ECO:0000256" key="4">
    <source>
        <dbReference type="ARBA" id="ARBA00022701"/>
    </source>
</evidence>
<feature type="region of interest" description="Disordered" evidence="6">
    <location>
        <begin position="71"/>
        <end position="205"/>
    </location>
</feature>
<evidence type="ECO:0000259" key="7">
    <source>
        <dbReference type="Pfam" id="PF06886"/>
    </source>
</evidence>
<gene>
    <name evidence="8" type="ORF">GOBAR_AA35223</name>
</gene>
<feature type="compositionally biased region" description="Polar residues" evidence="6">
    <location>
        <begin position="422"/>
        <end position="434"/>
    </location>
</feature>
<evidence type="ECO:0000313" key="9">
    <source>
        <dbReference type="Proteomes" id="UP000239757"/>
    </source>
</evidence>
<dbReference type="PANTHER" id="PTHR31358:SF29">
    <property type="entry name" value="PROTEIN WVD2-LIKE 5-RELATED"/>
    <property type="match status" value="1"/>
</dbReference>
<evidence type="ECO:0000256" key="5">
    <source>
        <dbReference type="ARBA" id="ARBA00023212"/>
    </source>
</evidence>
<evidence type="ECO:0000256" key="3">
    <source>
        <dbReference type="ARBA" id="ARBA00022490"/>
    </source>
</evidence>
<organism evidence="8 9">
    <name type="scientific">Gossypium barbadense</name>
    <name type="common">Sea Island cotton</name>
    <name type="synonym">Hibiscus barbadensis</name>
    <dbReference type="NCBI Taxonomy" id="3634"/>
    <lineage>
        <taxon>Eukaryota</taxon>
        <taxon>Viridiplantae</taxon>
        <taxon>Streptophyta</taxon>
        <taxon>Embryophyta</taxon>
        <taxon>Tracheophyta</taxon>
        <taxon>Spermatophyta</taxon>
        <taxon>Magnoliopsida</taxon>
        <taxon>eudicotyledons</taxon>
        <taxon>Gunneridae</taxon>
        <taxon>Pentapetalae</taxon>
        <taxon>rosids</taxon>
        <taxon>malvids</taxon>
        <taxon>Malvales</taxon>
        <taxon>Malvaceae</taxon>
        <taxon>Malvoideae</taxon>
        <taxon>Gossypium</taxon>
    </lineage>
</organism>
<feature type="compositionally biased region" description="Polar residues" evidence="6">
    <location>
        <begin position="88"/>
        <end position="111"/>
    </location>
</feature>
<comment type="similarity">
    <text evidence="2">Belongs to the TPX2 family.</text>
</comment>
<reference evidence="8 9" key="1">
    <citation type="submission" date="2015-01" db="EMBL/GenBank/DDBJ databases">
        <title>Genome of allotetraploid Gossypium barbadense reveals genomic plasticity and fiber elongation in cotton evolution.</title>
        <authorList>
            <person name="Chen X."/>
            <person name="Liu X."/>
            <person name="Zhao B."/>
            <person name="Zheng H."/>
            <person name="Hu Y."/>
            <person name="Lu G."/>
            <person name="Yang C."/>
            <person name="Chen J."/>
            <person name="Shan C."/>
            <person name="Zhang L."/>
            <person name="Zhou Y."/>
            <person name="Wang L."/>
            <person name="Guo W."/>
            <person name="Bai Y."/>
            <person name="Ruan J."/>
            <person name="Shangguan X."/>
            <person name="Mao Y."/>
            <person name="Jiang J."/>
            <person name="Zhu Y."/>
            <person name="Lei J."/>
            <person name="Kang H."/>
            <person name="Chen S."/>
            <person name="He X."/>
            <person name="Wang R."/>
            <person name="Wang Y."/>
            <person name="Chen J."/>
            <person name="Wang L."/>
            <person name="Yu S."/>
            <person name="Wang B."/>
            <person name="Wei J."/>
            <person name="Song S."/>
            <person name="Lu X."/>
            <person name="Gao Z."/>
            <person name="Gu W."/>
            <person name="Deng X."/>
            <person name="Ma D."/>
            <person name="Wang S."/>
            <person name="Liang W."/>
            <person name="Fang L."/>
            <person name="Cai C."/>
            <person name="Zhu X."/>
            <person name="Zhou B."/>
            <person name="Zhang Y."/>
            <person name="Chen Z."/>
            <person name="Xu S."/>
            <person name="Zhu R."/>
            <person name="Wang S."/>
            <person name="Zhang T."/>
            <person name="Zhao G."/>
        </authorList>
    </citation>
    <scope>NUCLEOTIDE SEQUENCE [LARGE SCALE GENOMIC DNA]</scope>
    <source>
        <strain evidence="9">cv. Xinhai21</strain>
        <tissue evidence="8">Leaf</tissue>
    </source>
</reference>
<feature type="compositionally biased region" description="Polar residues" evidence="6">
    <location>
        <begin position="468"/>
        <end position="495"/>
    </location>
</feature>
<name>A0A2P5W306_GOSBA</name>
<dbReference type="PANTHER" id="PTHR31358">
    <property type="entry name" value="PROTEIN WVD2-LIKE 4"/>
    <property type="match status" value="1"/>
</dbReference>
<evidence type="ECO:0000256" key="2">
    <source>
        <dbReference type="ARBA" id="ARBA00005885"/>
    </source>
</evidence>
<dbReference type="GO" id="GO:0005874">
    <property type="term" value="C:microtubule"/>
    <property type="evidence" value="ECO:0007669"/>
    <property type="project" value="UniProtKB-KW"/>
</dbReference>
<feature type="compositionally biased region" description="Basic residues" evidence="6">
    <location>
        <begin position="361"/>
        <end position="370"/>
    </location>
</feature>
<proteinExistence type="inferred from homology"/>
<dbReference type="AlphaFoldDB" id="A0A2P5W306"/>
<feature type="compositionally biased region" description="Low complexity" evidence="6">
    <location>
        <begin position="129"/>
        <end position="140"/>
    </location>
</feature>
<keyword evidence="5" id="KW-0206">Cytoskeleton</keyword>
<dbReference type="Pfam" id="PF06886">
    <property type="entry name" value="TPX2"/>
    <property type="match status" value="1"/>
</dbReference>
<keyword evidence="3" id="KW-0963">Cytoplasm</keyword>
<dbReference type="InterPro" id="IPR044833">
    <property type="entry name" value="WDL5/6"/>
</dbReference>
<protein>
    <recommendedName>
        <fullName evidence="7">TPX2 C-terminal domain-containing protein</fullName>
    </recommendedName>
</protein>
<accession>A0A2P5W306</accession>
<feature type="compositionally biased region" description="Polar residues" evidence="6">
    <location>
        <begin position="371"/>
        <end position="384"/>
    </location>
</feature>
<dbReference type="Proteomes" id="UP000239757">
    <property type="component" value="Unassembled WGS sequence"/>
</dbReference>
<dbReference type="EMBL" id="KZ669394">
    <property type="protein sequence ID" value="PPR85463.1"/>
    <property type="molecule type" value="Genomic_DNA"/>
</dbReference>
<feature type="region of interest" description="Disordered" evidence="6">
    <location>
        <begin position="360"/>
        <end position="503"/>
    </location>
</feature>
<feature type="compositionally biased region" description="Basic residues" evidence="6">
    <location>
        <begin position="408"/>
        <end position="417"/>
    </location>
</feature>
<dbReference type="InterPro" id="IPR027329">
    <property type="entry name" value="TPX2_C"/>
</dbReference>
<sequence>MDSENILSSVGLKVAHQNGVYPQLRVCGDDSSSDNANGSVEETIETYLQNGMNDNVGTGEAGEDSDDFVESNALIDSEEGEIEDNMKQSKPQKVQGKTKNEKLSSPGSVSSALVKKNKDGKSADVPLIASSAGSVATSSGLNQPHKNRPFSERQANASKQSEKSDVALSEGTTEKPNLKPVKKGHLTKSEGDSESSPTATDAKPRRVSTLPKYGFCFKCDERAEKRKEFYSKLEEKIHAREIEKSNLQAKSKETQEAEIKMFRKSLNFKATPMPSFYQEPSPPMVEIKKRKPFSMTSSIKLVYYCHEVDLEGLSFLRNVIAVWWHWRSLYSLVLCSSITRFLTDSIPLFKNFKALPTTRAKSPKLGRRKSTTPLDSDGNSNSGHQLGRLSLDEKAHPGSSAKVISPVRLKKPQRKSLPKLPSQKTSLSSTTNEENASKALDQGSTVSKATTEGKIASVSSKVTEEKATLSNVTNGELSPSQQQETVSRADSGESQADTDRGPMVGEQGYVDLLWLFRVSLAKVAGLVVRIPAFLFEPLYVNPPSPSCPPNFRKFWSLLLFEDP</sequence>
<evidence type="ECO:0000256" key="1">
    <source>
        <dbReference type="ARBA" id="ARBA00004245"/>
    </source>
</evidence>
<dbReference type="GO" id="GO:0008017">
    <property type="term" value="F:microtubule binding"/>
    <property type="evidence" value="ECO:0007669"/>
    <property type="project" value="InterPro"/>
</dbReference>
<evidence type="ECO:0000313" key="8">
    <source>
        <dbReference type="EMBL" id="PPR85463.1"/>
    </source>
</evidence>
<evidence type="ECO:0000256" key="6">
    <source>
        <dbReference type="SAM" id="MobiDB-lite"/>
    </source>
</evidence>
<dbReference type="OrthoDB" id="1939285at2759"/>
<feature type="domain" description="TPX2 C-terminal" evidence="7">
    <location>
        <begin position="215"/>
        <end position="284"/>
    </location>
</feature>